<accession>A0ABN8YEN5</accession>
<sequence length="101" mass="10536">MVQEGGSAEKRAGTGAARPPLRSPAGEWVLDSRGLQPHRAASAGTLASGDSAPTRAPARQGKPPRHPALHHPGSQPQLTQDPGSLADMFTIFFFFPHCSGS</sequence>
<gene>
    <name evidence="2" type="ORF">MRATA1EN1_LOCUS8992</name>
</gene>
<name>A0ABN8YEN5_RANTA</name>
<organism evidence="2 3">
    <name type="scientific">Rangifer tarandus platyrhynchus</name>
    <name type="common">Svalbard reindeer</name>
    <dbReference type="NCBI Taxonomy" id="3082113"/>
    <lineage>
        <taxon>Eukaryota</taxon>
        <taxon>Metazoa</taxon>
        <taxon>Chordata</taxon>
        <taxon>Craniata</taxon>
        <taxon>Vertebrata</taxon>
        <taxon>Euteleostomi</taxon>
        <taxon>Mammalia</taxon>
        <taxon>Eutheria</taxon>
        <taxon>Laurasiatheria</taxon>
        <taxon>Artiodactyla</taxon>
        <taxon>Ruminantia</taxon>
        <taxon>Pecora</taxon>
        <taxon>Cervidae</taxon>
        <taxon>Odocoileinae</taxon>
        <taxon>Rangifer</taxon>
    </lineage>
</organism>
<evidence type="ECO:0000313" key="3">
    <source>
        <dbReference type="Proteomes" id="UP001176941"/>
    </source>
</evidence>
<feature type="region of interest" description="Disordered" evidence="1">
    <location>
        <begin position="1"/>
        <end position="82"/>
    </location>
</feature>
<dbReference type="EMBL" id="OX459955">
    <property type="protein sequence ID" value="CAI9160030.1"/>
    <property type="molecule type" value="Genomic_DNA"/>
</dbReference>
<proteinExistence type="predicted"/>
<keyword evidence="3" id="KW-1185">Reference proteome</keyword>
<evidence type="ECO:0000313" key="2">
    <source>
        <dbReference type="EMBL" id="CAI9160030.1"/>
    </source>
</evidence>
<protein>
    <submittedName>
        <fullName evidence="2">Uncharacterized protein</fullName>
    </submittedName>
</protein>
<reference evidence="2" key="1">
    <citation type="submission" date="2023-04" db="EMBL/GenBank/DDBJ databases">
        <authorList>
            <consortium name="ELIXIR-Norway"/>
        </authorList>
    </citation>
    <scope>NUCLEOTIDE SEQUENCE [LARGE SCALE GENOMIC DNA]</scope>
</reference>
<dbReference type="Proteomes" id="UP001176941">
    <property type="component" value="Chromosome 19"/>
</dbReference>
<evidence type="ECO:0000256" key="1">
    <source>
        <dbReference type="SAM" id="MobiDB-lite"/>
    </source>
</evidence>